<keyword evidence="3" id="KW-1185">Reference proteome</keyword>
<evidence type="ECO:0000313" key="2">
    <source>
        <dbReference type="EMBL" id="KAL3116636.1"/>
    </source>
</evidence>
<feature type="compositionally biased region" description="Basic and acidic residues" evidence="1">
    <location>
        <begin position="254"/>
        <end position="294"/>
    </location>
</feature>
<dbReference type="Gene3D" id="3.30.70.590">
    <property type="entry name" value="Poly(A) polymerase predicted RNA binding domain"/>
    <property type="match status" value="1"/>
</dbReference>
<feature type="region of interest" description="Disordered" evidence="1">
    <location>
        <begin position="254"/>
        <end position="453"/>
    </location>
</feature>
<feature type="region of interest" description="Disordered" evidence="1">
    <location>
        <begin position="1005"/>
        <end position="1044"/>
    </location>
</feature>
<feature type="compositionally biased region" description="Acidic residues" evidence="1">
    <location>
        <begin position="295"/>
        <end position="304"/>
    </location>
</feature>
<dbReference type="Proteomes" id="UP001620626">
    <property type="component" value="Unassembled WGS sequence"/>
</dbReference>
<evidence type="ECO:0000313" key="3">
    <source>
        <dbReference type="Proteomes" id="UP001620626"/>
    </source>
</evidence>
<reference evidence="2 3" key="1">
    <citation type="submission" date="2024-10" db="EMBL/GenBank/DDBJ databases">
        <authorList>
            <person name="Kim D."/>
        </authorList>
    </citation>
    <scope>NUCLEOTIDE SEQUENCE [LARGE SCALE GENOMIC DNA]</scope>
    <source>
        <strain evidence="2">BH-2024</strain>
    </source>
</reference>
<dbReference type="InterPro" id="IPR052824">
    <property type="entry name" value="m6A_RNA_Methylation_Regulator"/>
</dbReference>
<proteinExistence type="predicted"/>
<organism evidence="2 3">
    <name type="scientific">Heterodera trifolii</name>
    <dbReference type="NCBI Taxonomy" id="157864"/>
    <lineage>
        <taxon>Eukaryota</taxon>
        <taxon>Metazoa</taxon>
        <taxon>Ecdysozoa</taxon>
        <taxon>Nematoda</taxon>
        <taxon>Chromadorea</taxon>
        <taxon>Rhabditida</taxon>
        <taxon>Tylenchina</taxon>
        <taxon>Tylenchomorpha</taxon>
        <taxon>Tylenchoidea</taxon>
        <taxon>Heteroderidae</taxon>
        <taxon>Heteroderinae</taxon>
        <taxon>Heterodera</taxon>
    </lineage>
</organism>
<evidence type="ECO:0008006" key="4">
    <source>
        <dbReference type="Google" id="ProtNLM"/>
    </source>
</evidence>
<feature type="compositionally biased region" description="Basic and acidic residues" evidence="1">
    <location>
        <begin position="305"/>
        <end position="453"/>
    </location>
</feature>
<dbReference type="Gene3D" id="3.30.460.10">
    <property type="entry name" value="Beta Polymerase, domain 2"/>
    <property type="match status" value="1"/>
</dbReference>
<comment type="caution">
    <text evidence="2">The sequence shown here is derived from an EMBL/GenBank/DDBJ whole genome shotgun (WGS) entry which is preliminary data.</text>
</comment>
<gene>
    <name evidence="2" type="ORF">niasHT_001383</name>
</gene>
<dbReference type="PANTHER" id="PTHR13585">
    <property type="entry name" value="CHASCON, ISOFORM D-RELATED"/>
    <property type="match status" value="1"/>
</dbReference>
<dbReference type="InterPro" id="IPR043519">
    <property type="entry name" value="NT_sf"/>
</dbReference>
<dbReference type="PANTHER" id="PTHR13585:SF19">
    <property type="entry name" value="ZINC FINGER CCCH DOMAIN-CONTAINING PROTEIN 13"/>
    <property type="match status" value="1"/>
</dbReference>
<name>A0ABD2LNE7_9BILA</name>
<dbReference type="SUPFAM" id="SSF81301">
    <property type="entry name" value="Nucleotidyltransferase"/>
    <property type="match status" value="1"/>
</dbReference>
<protein>
    <recommendedName>
        <fullName evidence="4">Polymerase nucleotidyl transferase domain-containing protein</fullName>
    </recommendedName>
</protein>
<feature type="compositionally biased region" description="Basic residues" evidence="1">
    <location>
        <begin position="1015"/>
        <end position="1027"/>
    </location>
</feature>
<sequence>MSEHAKNVIRLTVGQSAECQNALSRFLANSLGQMKGAKHRLYKFFTSQFIGITYLDKLLQENANFGQVFRSDLTPSEINQLQLKYYLNYMDSNSETDVHTRALFMVDFLAFYHWFKNRVQELSKRMQPFIEQLLFQIELHLDFLTSTTESAMDETAKMEHKQKMMALKTAKDKLFPDEAEVIVIDGRGEYPADLLATAMELLLIMHNEIIKGLIENEQNFLDKVKTIFVDQRRLRLMTPHMSHEYQILIDNAKVEKQHGNENKNNEKKDEEEKGEGREKGDEKGSEKEDERGIEKEDESIGEEGENGRDEKEKEDKKGGEKKDENGIEKKDESIGEKAKKENEDKKEREKVEQKGGSEEEEKEKEKEDKKEREQVDEQKGGSEGNEKEKENKEKGGEEDEKGRDEMEKGDKKGKEKVEQKGGSEEEEKEKGDKKGKEKVEQKGGGDEKGGDRAESDLISCYQHLMSADQPISKSDQKVLVVNATYYKMKSLINGALSTTKQIKSGGRKNNNKLRRMANDIEMTAQKANLLENPKNFDEKLVKICYLYSFWTHVISNRNLYKESEIWRTFLAYGFGGEENAKRSQQVPMEGEHKWDNSILQFEKDDEMGRLYLALFASADSAAKVFQAEINLGIKMMESQINKREQLVRNSLNYTEIMMARAKLRATAAVQLHFRHDEKFRIICGQIAYVSYLSQKMDDSFTLWNSPTKCFSISREDTLSSLRVAHRECHWDFVMNRLTDPEENSFLSTVRQKRGTLALLEKLIGGPLLNMLWTTNEAPAKFMDENCNALLLDANMDVDYVSDRMRDIKSADLIVWMQWFQSAHEGQAGHSINREFIWLYARVFYDRYGNGFDKYFEGEFSRIEVLMEKITQMHTAATAAFALQKGICCELPEKWRTIINEGTINESILEVIEPEEGKGRKTETNEFVQRLHFDVIRELCQNVDQIEEMVQRKIGNIIKMLKQSKDYRRNLKELMNKEQIKEIFQHIGIPFDEKEFEGTDQQMAFLSDQKIEDQQKKKRKKNRRKKNGQKLGMKEENESEQSLETTENQKLFNEMMANDLTREFAVCLSPSFPKVSQQLIRDEFDEQNSQKLEQFVTERAINGKTADGMPRKKRDKRLKVALDKIKEMAGKWSADQAKLFISGSFLLELNTIDSDFDLICVVPGKMIKKEHFLGEQNEICVEKKCESGEGEKNNLTTPKSFYCHLCENEKVNDLLKISHGQLMMLKFTFDGIDFDISFVAIPKLEALAQRITDGTLRNYYENFIAINCIGQDKSTAQNFCQFVETRIRLQLAYDISQRGTTTNWHIYPALYQETCQITQKLEEIPYEIRSDYHHCKLWLIGTDQQLMDINEKRMINMQLLNFDWAIKRDFLKFNGKLSNKLGTDDINDQFNEMRVNLKSVFARNTDIF</sequence>
<evidence type="ECO:0000256" key="1">
    <source>
        <dbReference type="SAM" id="MobiDB-lite"/>
    </source>
</evidence>
<dbReference type="EMBL" id="JBICBT010000355">
    <property type="protein sequence ID" value="KAL3116636.1"/>
    <property type="molecule type" value="Genomic_DNA"/>
</dbReference>
<accession>A0ABD2LNE7</accession>